<dbReference type="SMART" id="SM00422">
    <property type="entry name" value="HTH_MERR"/>
    <property type="match status" value="1"/>
</dbReference>
<keyword evidence="1" id="KW-0678">Repressor</keyword>
<dbReference type="GO" id="GO:0003677">
    <property type="term" value="F:DNA binding"/>
    <property type="evidence" value="ECO:0007669"/>
    <property type="project" value="UniProtKB-KW"/>
</dbReference>
<evidence type="ECO:0000256" key="4">
    <source>
        <dbReference type="ARBA" id="ARBA00023163"/>
    </source>
</evidence>
<sequence>MKYKIGTVAKLLGVSPEALRLYERNGILISDRGDGENGYRYYSRLDITALLRARAYHQYGFSLKETEALINTDDVDFVCQAYELKAEDLEQEILRKQQILNYLKGILNLLEQLKSELWTIRPEIRPGIYRLEFMKGEELILAPDQLNLFPKWVGLAPFAFPSQRNCWTALEHGTDESFSALGILEEDARSLGMPDFLHQGVYLPPAPSLYTVVEISEENASCVGYLAHLTDFVRRCHIKVTGDPICRTFLSMNKKENYRRYRQIWVPIAPNEFS</sequence>
<dbReference type="PROSITE" id="PS50937">
    <property type="entry name" value="HTH_MERR_2"/>
    <property type="match status" value="1"/>
</dbReference>
<comment type="caution">
    <text evidence="6">The sequence shown here is derived from an EMBL/GenBank/DDBJ whole genome shotgun (WGS) entry which is preliminary data.</text>
</comment>
<gene>
    <name evidence="6" type="ORF">H9931_05995</name>
</gene>
<evidence type="ECO:0000256" key="1">
    <source>
        <dbReference type="ARBA" id="ARBA00022491"/>
    </source>
</evidence>
<dbReference type="PANTHER" id="PTHR30204:SF69">
    <property type="entry name" value="MERR-FAMILY TRANSCRIPTIONAL REGULATOR"/>
    <property type="match status" value="1"/>
</dbReference>
<evidence type="ECO:0000313" key="6">
    <source>
        <dbReference type="EMBL" id="HJC66260.1"/>
    </source>
</evidence>
<dbReference type="Gene3D" id="1.10.1660.10">
    <property type="match status" value="1"/>
</dbReference>
<reference evidence="6" key="1">
    <citation type="journal article" date="2021" name="PeerJ">
        <title>Extensive microbial diversity within the chicken gut microbiome revealed by metagenomics and culture.</title>
        <authorList>
            <person name="Gilroy R."/>
            <person name="Ravi A."/>
            <person name="Getino M."/>
            <person name="Pursley I."/>
            <person name="Horton D.L."/>
            <person name="Alikhan N.F."/>
            <person name="Baker D."/>
            <person name="Gharbi K."/>
            <person name="Hall N."/>
            <person name="Watson M."/>
            <person name="Adriaenssens E.M."/>
            <person name="Foster-Nyarko E."/>
            <person name="Jarju S."/>
            <person name="Secka A."/>
            <person name="Antonio M."/>
            <person name="Oren A."/>
            <person name="Chaudhuri R.R."/>
            <person name="La Ragione R."/>
            <person name="Hildebrand F."/>
            <person name="Pallen M.J."/>
        </authorList>
    </citation>
    <scope>NUCLEOTIDE SEQUENCE</scope>
    <source>
        <strain evidence="6">CHK198-12963</strain>
    </source>
</reference>
<dbReference type="PANTHER" id="PTHR30204">
    <property type="entry name" value="REDOX-CYCLING DRUG-SENSING TRANSCRIPTIONAL ACTIVATOR SOXR"/>
    <property type="match status" value="1"/>
</dbReference>
<dbReference type="InterPro" id="IPR000551">
    <property type="entry name" value="MerR-type_HTH_dom"/>
</dbReference>
<dbReference type="InterPro" id="IPR009061">
    <property type="entry name" value="DNA-bd_dom_put_sf"/>
</dbReference>
<evidence type="ECO:0000313" key="7">
    <source>
        <dbReference type="Proteomes" id="UP000823863"/>
    </source>
</evidence>
<evidence type="ECO:0000256" key="2">
    <source>
        <dbReference type="ARBA" id="ARBA00023015"/>
    </source>
</evidence>
<dbReference type="PROSITE" id="PS00552">
    <property type="entry name" value="HTH_MERR_1"/>
    <property type="match status" value="1"/>
</dbReference>
<dbReference type="Proteomes" id="UP000823863">
    <property type="component" value="Unassembled WGS sequence"/>
</dbReference>
<keyword evidence="3" id="KW-0238">DNA-binding</keyword>
<evidence type="ECO:0000259" key="5">
    <source>
        <dbReference type="PROSITE" id="PS50937"/>
    </source>
</evidence>
<dbReference type="Pfam" id="PF13411">
    <property type="entry name" value="MerR_1"/>
    <property type="match status" value="1"/>
</dbReference>
<protein>
    <submittedName>
        <fullName evidence="6">MerR family transcriptional regulator</fullName>
    </submittedName>
</protein>
<dbReference type="GO" id="GO:0003700">
    <property type="term" value="F:DNA-binding transcription factor activity"/>
    <property type="evidence" value="ECO:0007669"/>
    <property type="project" value="InterPro"/>
</dbReference>
<keyword evidence="2" id="KW-0805">Transcription regulation</keyword>
<dbReference type="AlphaFoldDB" id="A0A9D2PUE4"/>
<accession>A0A9D2PUE4</accession>
<feature type="domain" description="HTH merR-type" evidence="5">
    <location>
        <begin position="2"/>
        <end position="72"/>
    </location>
</feature>
<name>A0A9D2PUE4_9FIRM</name>
<dbReference type="EMBL" id="DWWB01000030">
    <property type="protein sequence ID" value="HJC66260.1"/>
    <property type="molecule type" value="Genomic_DNA"/>
</dbReference>
<evidence type="ECO:0000256" key="3">
    <source>
        <dbReference type="ARBA" id="ARBA00023125"/>
    </source>
</evidence>
<dbReference type="SUPFAM" id="SSF46955">
    <property type="entry name" value="Putative DNA-binding domain"/>
    <property type="match status" value="1"/>
</dbReference>
<reference evidence="6" key="2">
    <citation type="submission" date="2021-04" db="EMBL/GenBank/DDBJ databases">
        <authorList>
            <person name="Gilroy R."/>
        </authorList>
    </citation>
    <scope>NUCLEOTIDE SEQUENCE</scope>
    <source>
        <strain evidence="6">CHK198-12963</strain>
    </source>
</reference>
<proteinExistence type="predicted"/>
<keyword evidence="4" id="KW-0804">Transcription</keyword>
<organism evidence="6 7">
    <name type="scientific">Candidatus Enterocloster excrementigallinarum</name>
    <dbReference type="NCBI Taxonomy" id="2838558"/>
    <lineage>
        <taxon>Bacteria</taxon>
        <taxon>Bacillati</taxon>
        <taxon>Bacillota</taxon>
        <taxon>Clostridia</taxon>
        <taxon>Lachnospirales</taxon>
        <taxon>Lachnospiraceae</taxon>
        <taxon>Enterocloster</taxon>
    </lineage>
</organism>
<dbReference type="InterPro" id="IPR047057">
    <property type="entry name" value="MerR_fam"/>
</dbReference>